<sequence length="334" mass="39806">MQIQSPHDKIFKETFSNVDVAKDFITHFLPPSIRNTIDVNSIQPQKDSFISHNLQEYFSDLLFQTKIHQKPAYVYFLFEHKSYHDYYTALQLLRYMVEIWETKRDNTEENKLPIIVPIVLYHGDTDWYAGTTFHYMLEGYKSLPPDLHKYVPNYEFFLYDVSDFKDEDVQLNVFLRIILLVFRDIRKNDIQVVLNTIYLAIDYLRKMQDQRTATEYLETLFYYIFRVQHHLTKKQYYDIMKHIENTYQEGSELAMTLAEIFRNEGKEEGRVEGKAEGIAEALANTAIRLITKFVAPPSEDIKKKIYEQEISTLETIIDHIDELETIEDVKQYLK</sequence>
<dbReference type="Pfam" id="PF04754">
    <property type="entry name" value="Transposase_31"/>
    <property type="match status" value="1"/>
</dbReference>
<dbReference type="Proteomes" id="UP001059773">
    <property type="component" value="Chromosome"/>
</dbReference>
<comment type="similarity">
    <text evidence="1">Belongs to the Rpn/YhgA-like nuclease family.</text>
</comment>
<name>A0ABY5JXB3_9BACI</name>
<evidence type="ECO:0000313" key="4">
    <source>
        <dbReference type="Proteomes" id="UP001059773"/>
    </source>
</evidence>
<protein>
    <submittedName>
        <fullName evidence="3">Rpn family recombination-promoting nuclease/putative transposase</fullName>
    </submittedName>
</protein>
<feature type="domain" description="Transposase (putative) YhgA-like" evidence="2">
    <location>
        <begin position="5"/>
        <end position="210"/>
    </location>
</feature>
<dbReference type="NCBIfam" id="TIGR01784">
    <property type="entry name" value="T_den_put_tspse"/>
    <property type="match status" value="1"/>
</dbReference>
<dbReference type="PANTHER" id="PTHR34611:SF2">
    <property type="entry name" value="INACTIVE RECOMBINATION-PROMOTING NUCLEASE-LIKE PROTEIN RPNE-RELATED"/>
    <property type="match status" value="1"/>
</dbReference>
<proteinExistence type="inferred from homology"/>
<dbReference type="InterPro" id="IPR006842">
    <property type="entry name" value="Transposase_31"/>
</dbReference>
<dbReference type="InterPro" id="IPR051699">
    <property type="entry name" value="Rpn/YhgA-like_nuclease"/>
</dbReference>
<keyword evidence="4" id="KW-1185">Reference proteome</keyword>
<gene>
    <name evidence="3" type="ORF">NP439_03665</name>
</gene>
<evidence type="ECO:0000313" key="3">
    <source>
        <dbReference type="EMBL" id="UUI03803.1"/>
    </source>
</evidence>
<dbReference type="EMBL" id="CP101914">
    <property type="protein sequence ID" value="UUI03803.1"/>
    <property type="molecule type" value="Genomic_DNA"/>
</dbReference>
<dbReference type="InterPro" id="IPR010106">
    <property type="entry name" value="RpnA"/>
</dbReference>
<accession>A0ABY5JXB3</accession>
<dbReference type="RefSeq" id="WP_256708824.1">
    <property type="nucleotide sequence ID" value="NZ_CP101914.1"/>
</dbReference>
<evidence type="ECO:0000256" key="1">
    <source>
        <dbReference type="ARBA" id="ARBA00009787"/>
    </source>
</evidence>
<reference evidence="3" key="1">
    <citation type="submission" date="2022-07" db="EMBL/GenBank/DDBJ databases">
        <title>FELIX.</title>
        <authorList>
            <person name="Wan K.H."/>
            <person name="Park S."/>
            <person name="Lawrence Q."/>
            <person name="Eichenberger J.P."/>
            <person name="Booth B.W."/>
            <person name="Piaggio A.J."/>
            <person name="Chandler J.C."/>
            <person name="Franklin A.B."/>
            <person name="Celniker S.E."/>
        </authorList>
    </citation>
    <scope>NUCLEOTIDE SEQUENCE</scope>
    <source>
        <strain evidence="3">QA-1986 374</strain>
    </source>
</reference>
<organism evidence="3 4">
    <name type="scientific">Oceanobacillus jeddahense</name>
    <dbReference type="NCBI Taxonomy" id="1462527"/>
    <lineage>
        <taxon>Bacteria</taxon>
        <taxon>Bacillati</taxon>
        <taxon>Bacillota</taxon>
        <taxon>Bacilli</taxon>
        <taxon>Bacillales</taxon>
        <taxon>Bacillaceae</taxon>
        <taxon>Oceanobacillus</taxon>
    </lineage>
</organism>
<evidence type="ECO:0000259" key="2">
    <source>
        <dbReference type="Pfam" id="PF04754"/>
    </source>
</evidence>
<dbReference type="PANTHER" id="PTHR34611">
    <property type="match status" value="1"/>
</dbReference>